<dbReference type="Pfam" id="PF12072">
    <property type="entry name" value="RNase_Y_N"/>
    <property type="match status" value="1"/>
</dbReference>
<dbReference type="GO" id="GO:0005886">
    <property type="term" value="C:plasma membrane"/>
    <property type="evidence" value="ECO:0007669"/>
    <property type="project" value="UniProtKB-SubCell"/>
</dbReference>
<evidence type="ECO:0000256" key="10">
    <source>
        <dbReference type="NCBIfam" id="TIGR03319"/>
    </source>
</evidence>
<keyword evidence="8 9" id="KW-0472">Membrane</keyword>
<evidence type="ECO:0000313" key="14">
    <source>
        <dbReference type="Proteomes" id="UP001319080"/>
    </source>
</evidence>
<evidence type="ECO:0000256" key="4">
    <source>
        <dbReference type="ARBA" id="ARBA00022759"/>
    </source>
</evidence>
<dbReference type="InterPro" id="IPR003607">
    <property type="entry name" value="HD/PDEase_dom"/>
</dbReference>
<keyword evidence="6 9" id="KW-0694">RNA-binding</keyword>
<keyword evidence="7 9" id="KW-1133">Transmembrane helix</keyword>
<dbReference type="Gene3D" id="1.10.3210.10">
    <property type="entry name" value="Hypothetical protein af1432"/>
    <property type="match status" value="1"/>
</dbReference>
<keyword evidence="1 9" id="KW-1003">Cell membrane</keyword>
<dbReference type="Pfam" id="PF00013">
    <property type="entry name" value="KH_1"/>
    <property type="match status" value="1"/>
</dbReference>
<feature type="coiled-coil region" evidence="11">
    <location>
        <begin position="90"/>
        <end position="120"/>
    </location>
</feature>
<dbReference type="InterPro" id="IPR006674">
    <property type="entry name" value="HD_domain"/>
</dbReference>
<accession>A0AAP2GVH2</accession>
<keyword evidence="5 9" id="KW-0378">Hydrolase</keyword>
<evidence type="ECO:0000256" key="11">
    <source>
        <dbReference type="SAM" id="Coils"/>
    </source>
</evidence>
<evidence type="ECO:0000256" key="1">
    <source>
        <dbReference type="ARBA" id="ARBA00022475"/>
    </source>
</evidence>
<dbReference type="GO" id="GO:0003723">
    <property type="term" value="F:RNA binding"/>
    <property type="evidence" value="ECO:0007669"/>
    <property type="project" value="UniProtKB-UniRule"/>
</dbReference>
<reference evidence="13 14" key="1">
    <citation type="submission" date="2021-05" db="EMBL/GenBank/DDBJ databases">
        <title>A Polyphasic approach of four new species of the genus Ohtaekwangia: Ohtaekwangia histidinii sp. nov., Ohtaekwangia cretensis sp. nov., Ohtaekwangia indiensis sp. nov., Ohtaekwangia reichenbachii sp. nov. from diverse environment.</title>
        <authorList>
            <person name="Octaviana S."/>
        </authorList>
    </citation>
    <scope>NUCLEOTIDE SEQUENCE [LARGE SCALE GENOMIC DNA]</scope>
    <source>
        <strain evidence="13 14">PWU5</strain>
    </source>
</reference>
<dbReference type="GO" id="GO:0016787">
    <property type="term" value="F:hydrolase activity"/>
    <property type="evidence" value="ECO:0007669"/>
    <property type="project" value="UniProtKB-KW"/>
</dbReference>
<dbReference type="InterPro" id="IPR022711">
    <property type="entry name" value="RNase_Y_N"/>
</dbReference>
<dbReference type="InterPro" id="IPR017705">
    <property type="entry name" value="Ribonuclease_Y"/>
</dbReference>
<evidence type="ECO:0000256" key="7">
    <source>
        <dbReference type="ARBA" id="ARBA00022989"/>
    </source>
</evidence>
<dbReference type="CDD" id="cd22431">
    <property type="entry name" value="KH-I_RNaseY"/>
    <property type="match status" value="1"/>
</dbReference>
<dbReference type="Proteomes" id="UP001319080">
    <property type="component" value="Unassembled WGS sequence"/>
</dbReference>
<evidence type="ECO:0000256" key="9">
    <source>
        <dbReference type="HAMAP-Rule" id="MF_00335"/>
    </source>
</evidence>
<dbReference type="NCBIfam" id="TIGR00277">
    <property type="entry name" value="HDIG"/>
    <property type="match status" value="1"/>
</dbReference>
<comment type="subcellular location">
    <subcellularLocation>
        <location evidence="9">Cell membrane</location>
        <topology evidence="9">Single-pass membrane protein</topology>
    </subcellularLocation>
</comment>
<dbReference type="PANTHER" id="PTHR12826">
    <property type="entry name" value="RIBONUCLEASE Y"/>
    <property type="match status" value="1"/>
</dbReference>
<dbReference type="GO" id="GO:0006402">
    <property type="term" value="P:mRNA catabolic process"/>
    <property type="evidence" value="ECO:0007669"/>
    <property type="project" value="UniProtKB-UniRule"/>
</dbReference>
<dbReference type="InterPro" id="IPR036612">
    <property type="entry name" value="KH_dom_type_1_sf"/>
</dbReference>
<dbReference type="RefSeq" id="WP_254086482.1">
    <property type="nucleotide sequence ID" value="NZ_JAHESE010000027.1"/>
</dbReference>
<dbReference type="EMBL" id="JAHESE010000027">
    <property type="protein sequence ID" value="MBT1710908.1"/>
    <property type="molecule type" value="Genomic_DNA"/>
</dbReference>
<protein>
    <recommendedName>
        <fullName evidence="9 10">Ribonuclease Y</fullName>
        <shortName evidence="9">RNase Y</shortName>
        <ecNumber evidence="9 10">3.1.-.-</ecNumber>
    </recommendedName>
</protein>
<dbReference type="CDD" id="cd00077">
    <property type="entry name" value="HDc"/>
    <property type="match status" value="1"/>
</dbReference>
<comment type="caution">
    <text evidence="13">The sequence shown here is derived from an EMBL/GenBank/DDBJ whole genome shotgun (WGS) entry which is preliminary data.</text>
</comment>
<dbReference type="InterPro" id="IPR006675">
    <property type="entry name" value="HDIG_dom"/>
</dbReference>
<keyword evidence="14" id="KW-1185">Reference proteome</keyword>
<dbReference type="SMART" id="SM00471">
    <property type="entry name" value="HDc"/>
    <property type="match status" value="1"/>
</dbReference>
<keyword evidence="2 9" id="KW-0812">Transmembrane</keyword>
<keyword evidence="3 9" id="KW-0540">Nuclease</keyword>
<dbReference type="SMART" id="SM00322">
    <property type="entry name" value="KH"/>
    <property type="match status" value="1"/>
</dbReference>
<evidence type="ECO:0000256" key="5">
    <source>
        <dbReference type="ARBA" id="ARBA00022801"/>
    </source>
</evidence>
<dbReference type="HAMAP" id="MF_00335">
    <property type="entry name" value="RNase_Y"/>
    <property type="match status" value="1"/>
</dbReference>
<evidence type="ECO:0000256" key="3">
    <source>
        <dbReference type="ARBA" id="ARBA00022722"/>
    </source>
</evidence>
<dbReference type="Pfam" id="PF01966">
    <property type="entry name" value="HD"/>
    <property type="match status" value="1"/>
</dbReference>
<sequence>MSSIAIAIVVSIVVTAVLSLLISSASYKRKLKKKQEEATDKSDLILKEAEIAAENLKKDRILEAKEKILKMRSEFEDEANKKKSLIISNEQKIKQREQTLSKEIENLKRKEGELDDIRTDLAAQLEHTKKRKEELDKFNQQKIQVLESISKLTAEEAREQLVAALKDEAQTRASSFIKDIMEQAKLSATKEARKIVVETIQRTATEHAIENCVSIFNIESDDIKGKVIGREGRNIRALEAATGVEIIVDDTPEAIIISGFDPVRREIARLSLHRLVQDGRIHPARIEEIVTKTTKNIEDEIVEIGERTVIDLGIHGLHPELVKMVGRMRFRSSYGQNLLQHSREVANLCAIMASELGLNVKQAKRAGLLHDIGKVWHEELEKPHAIVGMELAVKYKEHPVVCNAIGAHHDEIEMTNILSPIVQACDAISGARPGARREVMEQYIKRLKELEELGLSFDGVEKCYAIQAGRELRVIVDAEKASDERASQLSFDISQKIERDMQYPGQVKVTVIREMRSVSYAK</sequence>
<dbReference type="PROSITE" id="PS50084">
    <property type="entry name" value="KH_TYPE_1"/>
    <property type="match status" value="1"/>
</dbReference>
<feature type="domain" description="HD" evidence="12">
    <location>
        <begin position="338"/>
        <end position="431"/>
    </location>
</feature>
<dbReference type="GO" id="GO:0004521">
    <property type="term" value="F:RNA endonuclease activity"/>
    <property type="evidence" value="ECO:0007669"/>
    <property type="project" value="UniProtKB-UniRule"/>
</dbReference>
<dbReference type="PANTHER" id="PTHR12826:SF15">
    <property type="entry name" value="RIBONUCLEASE Y"/>
    <property type="match status" value="1"/>
</dbReference>
<keyword evidence="4 9" id="KW-0255">Endonuclease</keyword>
<evidence type="ECO:0000256" key="6">
    <source>
        <dbReference type="ARBA" id="ARBA00022884"/>
    </source>
</evidence>
<proteinExistence type="inferred from homology"/>
<comment type="similarity">
    <text evidence="9">Belongs to the RNase Y family.</text>
</comment>
<evidence type="ECO:0000256" key="8">
    <source>
        <dbReference type="ARBA" id="ARBA00023136"/>
    </source>
</evidence>
<dbReference type="AlphaFoldDB" id="A0AAP2GVH2"/>
<dbReference type="InterPro" id="IPR004088">
    <property type="entry name" value="KH_dom_type_1"/>
</dbReference>
<evidence type="ECO:0000313" key="13">
    <source>
        <dbReference type="EMBL" id="MBT1710908.1"/>
    </source>
</evidence>
<dbReference type="NCBIfam" id="TIGR03319">
    <property type="entry name" value="RNase_Y"/>
    <property type="match status" value="1"/>
</dbReference>
<feature type="transmembrane region" description="Helical" evidence="9">
    <location>
        <begin position="6"/>
        <end position="27"/>
    </location>
</feature>
<dbReference type="SUPFAM" id="SSF54791">
    <property type="entry name" value="Eukaryotic type KH-domain (KH-domain type I)"/>
    <property type="match status" value="1"/>
</dbReference>
<dbReference type="InterPro" id="IPR004087">
    <property type="entry name" value="KH_dom"/>
</dbReference>
<evidence type="ECO:0000259" key="12">
    <source>
        <dbReference type="PROSITE" id="PS51831"/>
    </source>
</evidence>
<name>A0AAP2GVH2_9BACT</name>
<dbReference type="PROSITE" id="PS51831">
    <property type="entry name" value="HD"/>
    <property type="match status" value="1"/>
</dbReference>
<comment type="function">
    <text evidence="9">Endoribonuclease that initiates mRNA decay.</text>
</comment>
<dbReference type="SUPFAM" id="SSF109604">
    <property type="entry name" value="HD-domain/PDEase-like"/>
    <property type="match status" value="1"/>
</dbReference>
<organism evidence="13 14">
    <name type="scientific">Dawidia cretensis</name>
    <dbReference type="NCBI Taxonomy" id="2782350"/>
    <lineage>
        <taxon>Bacteria</taxon>
        <taxon>Pseudomonadati</taxon>
        <taxon>Bacteroidota</taxon>
        <taxon>Cytophagia</taxon>
        <taxon>Cytophagales</taxon>
        <taxon>Chryseotaleaceae</taxon>
        <taxon>Dawidia</taxon>
    </lineage>
</organism>
<gene>
    <name evidence="9 13" type="primary">rny</name>
    <name evidence="13" type="ORF">KK062_21880</name>
</gene>
<dbReference type="EC" id="3.1.-.-" evidence="9 10"/>
<keyword evidence="11" id="KW-0175">Coiled coil</keyword>
<evidence type="ECO:0000256" key="2">
    <source>
        <dbReference type="ARBA" id="ARBA00022692"/>
    </source>
</evidence>
<dbReference type="FunFam" id="1.10.3210.10:FF:000013">
    <property type="entry name" value="Ribonuclease Y"/>
    <property type="match status" value="1"/>
</dbReference>